<dbReference type="AlphaFoldDB" id="A0A1W5D154"/>
<feature type="transmembrane region" description="Helical" evidence="6">
    <location>
        <begin position="399"/>
        <end position="420"/>
    </location>
</feature>
<keyword evidence="3 6" id="KW-1133">Transmembrane helix</keyword>
<accession>A0A1W5D154</accession>
<dbReference type="GO" id="GO:0016020">
    <property type="term" value="C:membrane"/>
    <property type="evidence" value="ECO:0007669"/>
    <property type="project" value="UniProtKB-SubCell"/>
</dbReference>
<dbReference type="EMBL" id="FWEW01001372">
    <property type="protein sequence ID" value="SLM36867.1"/>
    <property type="molecule type" value="Genomic_DNA"/>
</dbReference>
<feature type="transmembrane region" description="Helical" evidence="6">
    <location>
        <begin position="199"/>
        <end position="223"/>
    </location>
</feature>
<keyword evidence="2 6" id="KW-0812">Transmembrane</keyword>
<dbReference type="Proteomes" id="UP000324767">
    <property type="component" value="Unassembled WGS sequence"/>
</dbReference>
<feature type="transmembrane region" description="Helical" evidence="6">
    <location>
        <begin position="357"/>
        <end position="379"/>
    </location>
</feature>
<protein>
    <submittedName>
        <fullName evidence="8">Amino acid transporter</fullName>
    </submittedName>
</protein>
<dbReference type="InterPro" id="IPR050598">
    <property type="entry name" value="AminoAcid_Transporter"/>
</dbReference>
<dbReference type="InterPro" id="IPR002293">
    <property type="entry name" value="AA/rel_permease1"/>
</dbReference>
<dbReference type="PANTHER" id="PTHR11785">
    <property type="entry name" value="AMINO ACID TRANSPORTER"/>
    <property type="match status" value="1"/>
</dbReference>
<dbReference type="GO" id="GO:0015179">
    <property type="term" value="F:L-amino acid transmembrane transporter activity"/>
    <property type="evidence" value="ECO:0007669"/>
    <property type="project" value="TreeGrafter"/>
</dbReference>
<evidence type="ECO:0000256" key="1">
    <source>
        <dbReference type="ARBA" id="ARBA00004141"/>
    </source>
</evidence>
<feature type="transmembrane region" description="Helical" evidence="6">
    <location>
        <begin position="510"/>
        <end position="534"/>
    </location>
</feature>
<reference evidence="7 10" key="3">
    <citation type="submission" date="2019-09" db="EMBL/GenBank/DDBJ databases">
        <title>The hologenome of the rock-dwelling lichen Lasallia pustulata.</title>
        <authorList>
            <person name="Greshake Tzovaras B."/>
            <person name="Segers F."/>
            <person name="Bicker A."/>
            <person name="Dal Grande F."/>
            <person name="Otte J."/>
            <person name="Hankeln T."/>
            <person name="Schmitt I."/>
            <person name="Ebersberger I."/>
        </authorList>
    </citation>
    <scope>NUCLEOTIDE SEQUENCE [LARGE SCALE GENOMIC DNA]</scope>
    <source>
        <strain evidence="7">A1-1</strain>
    </source>
</reference>
<feature type="transmembrane region" description="Helical" evidence="6">
    <location>
        <begin position="124"/>
        <end position="143"/>
    </location>
</feature>
<gene>
    <name evidence="7" type="ORF">FRX48_09045</name>
</gene>
<keyword evidence="4 6" id="KW-0472">Membrane</keyword>
<feature type="transmembrane region" description="Helical" evidence="6">
    <location>
        <begin position="483"/>
        <end position="504"/>
    </location>
</feature>
<feature type="transmembrane region" description="Helical" evidence="6">
    <location>
        <begin position="155"/>
        <end position="178"/>
    </location>
</feature>
<dbReference type="Gene3D" id="1.20.1740.10">
    <property type="entry name" value="Amino acid/polyamine transporter I"/>
    <property type="match status" value="1"/>
</dbReference>
<evidence type="ECO:0000313" key="7">
    <source>
        <dbReference type="EMBL" id="KAA6407243.1"/>
    </source>
</evidence>
<evidence type="ECO:0000313" key="8">
    <source>
        <dbReference type="EMBL" id="SLM36867.1"/>
    </source>
</evidence>
<dbReference type="Pfam" id="PF13520">
    <property type="entry name" value="AA_permease_2"/>
    <property type="match status" value="1"/>
</dbReference>
<evidence type="ECO:0000256" key="4">
    <source>
        <dbReference type="ARBA" id="ARBA00023136"/>
    </source>
</evidence>
<feature type="transmembrane region" description="Helical" evidence="6">
    <location>
        <begin position="243"/>
        <end position="262"/>
    </location>
</feature>
<evidence type="ECO:0000256" key="5">
    <source>
        <dbReference type="SAM" id="MobiDB-lite"/>
    </source>
</evidence>
<dbReference type="OrthoDB" id="10062876at2759"/>
<reference evidence="8" key="2">
    <citation type="submission" date="2017-03" db="EMBL/GenBank/DDBJ databases">
        <authorList>
            <person name="Afonso C.L."/>
            <person name="Miller P.J."/>
            <person name="Scott M.A."/>
            <person name="Spackman E."/>
            <person name="Goraichik I."/>
            <person name="Dimitrov K.M."/>
            <person name="Suarez D.L."/>
            <person name="Swayne D.E."/>
        </authorList>
    </citation>
    <scope>NUCLEOTIDE SEQUENCE [LARGE SCALE GENOMIC DNA]</scope>
</reference>
<keyword evidence="9" id="KW-1185">Reference proteome</keyword>
<feature type="transmembrane region" description="Helical" evidence="6">
    <location>
        <begin position="274"/>
        <end position="299"/>
    </location>
</feature>
<dbReference type="PANTHER" id="PTHR11785:SF512">
    <property type="entry name" value="SOBREMESA, ISOFORM B"/>
    <property type="match status" value="1"/>
</dbReference>
<feature type="transmembrane region" description="Helical" evidence="6">
    <location>
        <begin position="572"/>
        <end position="588"/>
    </location>
</feature>
<organism evidence="8 9">
    <name type="scientific">Lasallia pustulata</name>
    <dbReference type="NCBI Taxonomy" id="136370"/>
    <lineage>
        <taxon>Eukaryota</taxon>
        <taxon>Fungi</taxon>
        <taxon>Dikarya</taxon>
        <taxon>Ascomycota</taxon>
        <taxon>Pezizomycotina</taxon>
        <taxon>Lecanoromycetes</taxon>
        <taxon>OSLEUM clade</taxon>
        <taxon>Umbilicariomycetidae</taxon>
        <taxon>Umbilicariales</taxon>
        <taxon>Umbilicariaceae</taxon>
        <taxon>Lasallia</taxon>
    </lineage>
</organism>
<evidence type="ECO:0000313" key="10">
    <source>
        <dbReference type="Proteomes" id="UP000324767"/>
    </source>
</evidence>
<proteinExistence type="predicted"/>
<reference evidence="9" key="1">
    <citation type="submission" date="2017-03" db="EMBL/GenBank/DDBJ databases">
        <authorList>
            <person name="Sharma R."/>
            <person name="Thines M."/>
        </authorList>
    </citation>
    <scope>NUCLEOTIDE SEQUENCE [LARGE SCALE GENOMIC DNA]</scope>
</reference>
<evidence type="ECO:0000313" key="9">
    <source>
        <dbReference type="Proteomes" id="UP000192927"/>
    </source>
</evidence>
<feature type="region of interest" description="Disordered" evidence="5">
    <location>
        <begin position="1"/>
        <end position="70"/>
    </location>
</feature>
<feature type="compositionally biased region" description="Low complexity" evidence="5">
    <location>
        <begin position="28"/>
        <end position="48"/>
    </location>
</feature>
<name>A0A1W5D154_9LECA</name>
<evidence type="ECO:0000256" key="2">
    <source>
        <dbReference type="ARBA" id="ARBA00022692"/>
    </source>
</evidence>
<dbReference type="EMBL" id="VXIT01000019">
    <property type="protein sequence ID" value="KAA6407243.1"/>
    <property type="molecule type" value="Genomic_DNA"/>
</dbReference>
<feature type="compositionally biased region" description="Polar residues" evidence="5">
    <location>
        <begin position="60"/>
        <end position="69"/>
    </location>
</feature>
<evidence type="ECO:0000256" key="3">
    <source>
        <dbReference type="ARBA" id="ARBA00022989"/>
    </source>
</evidence>
<dbReference type="Proteomes" id="UP000192927">
    <property type="component" value="Unassembled WGS sequence"/>
</dbReference>
<evidence type="ECO:0000256" key="6">
    <source>
        <dbReference type="SAM" id="Phobius"/>
    </source>
</evidence>
<sequence>MSRIGYSNLDPLSSHAPRDSLELASLASSTPPTGHSSPSSSPSGISSSRKASLDNEDPLSASNTANIRPNHSGRAYSVSSAFDFASNLFPLSSTAGGYTALGAPTSGPLGLNGGSLEKHKSLTYLNGLSLVVGLIIGSGIFSSPSQVNANAGSPGASLLVWAVAGVLAWTGAASYAELGGAIPLNGGAQVYLSKIFGELWGFLFTWCAVFVLKPGSAAIIAIIFGEYVVRAAIGADAVSISPWINKGVAVGGLAGVTLLNCLSTKLGTRMGDIFMIFKFLALLGVTITGIVVAATGFTWKGEPNTDWKTQGWFEGTSTNPSSWAVALYAGLWAFDGWDNTNYVVGEFLHPSRDLPRVIHTAMPLVIFSYILANMAYIFVLPLSTIESSNTIAVQFGSAVFGPIGSLVLALTVGGSCFGALNATTFTSGRLVYAAGKEGFLPSLFGRIGLPGRGGSEMGMGRMRTKSWFSKWLARVLGDEDGGFGYTPVNAMVLNALLTACYIVVGEFRTLLTFYGVAGYSFYFMTVLGLIVLRVREPYLERPYRTWISTPIIFCCVSLFLLSRAVFADPVQTVMVVGFVGCGIPVYFWRVRGRGGKRKGGQEGGWKFWKRWGRG</sequence>
<feature type="transmembrane region" description="Helical" evidence="6">
    <location>
        <begin position="546"/>
        <end position="566"/>
    </location>
</feature>
<comment type="subcellular location">
    <subcellularLocation>
        <location evidence="1">Membrane</location>
        <topology evidence="1">Multi-pass membrane protein</topology>
    </subcellularLocation>
</comment>
<feature type="transmembrane region" description="Helical" evidence="6">
    <location>
        <begin position="319"/>
        <end position="337"/>
    </location>
</feature>